<keyword evidence="1" id="KW-0472">Membrane</keyword>
<feature type="chain" id="PRO_5042674840" description="High-affinity nitrate transporter" evidence="1">
    <location>
        <begin position="22"/>
        <end position="201"/>
    </location>
</feature>
<dbReference type="PANTHER" id="PTHR34806">
    <property type="entry name" value="HIGH-AFFINITY NITRATE TRANSPORTER 3.2"/>
    <property type="match status" value="1"/>
</dbReference>
<keyword evidence="1" id="KW-1133">Transmembrane helix</keyword>
<keyword evidence="1" id="KW-1003">Cell membrane</keyword>
<gene>
    <name evidence="2" type="ORF">RJT34_13031</name>
</gene>
<dbReference type="EMBL" id="JAYKXN010000003">
    <property type="protein sequence ID" value="KAK7302150.1"/>
    <property type="molecule type" value="Genomic_DNA"/>
</dbReference>
<dbReference type="AlphaFoldDB" id="A0AAN9PJV7"/>
<name>A0AAN9PJV7_CLITE</name>
<evidence type="ECO:0000313" key="2">
    <source>
        <dbReference type="EMBL" id="KAK7302150.1"/>
    </source>
</evidence>
<dbReference type="PIRSF" id="PIRSF012939">
    <property type="entry name" value="Transpt_NO3_Nar2"/>
    <property type="match status" value="1"/>
</dbReference>
<dbReference type="Proteomes" id="UP001359559">
    <property type="component" value="Unassembled WGS sequence"/>
</dbReference>
<dbReference type="GO" id="GO:0015112">
    <property type="term" value="F:nitrate transmembrane transporter activity"/>
    <property type="evidence" value="ECO:0007669"/>
    <property type="project" value="TreeGrafter"/>
</dbReference>
<keyword evidence="1" id="KW-0732">Signal</keyword>
<dbReference type="Pfam" id="PF16974">
    <property type="entry name" value="NAR2"/>
    <property type="match status" value="1"/>
</dbReference>
<comment type="caution">
    <text evidence="2">The sequence shown here is derived from an EMBL/GenBank/DDBJ whole genome shotgun (WGS) entry which is preliminary data.</text>
</comment>
<reference evidence="2 3" key="1">
    <citation type="submission" date="2024-01" db="EMBL/GenBank/DDBJ databases">
        <title>The genomes of 5 underutilized Papilionoideae crops provide insights into root nodulation and disease resistance.</title>
        <authorList>
            <person name="Yuan L."/>
        </authorList>
    </citation>
    <scope>NUCLEOTIDE SEQUENCE [LARGE SCALE GENOMIC DNA]</scope>
    <source>
        <strain evidence="2">LY-2023</strain>
        <tissue evidence="2">Leaf</tissue>
    </source>
</reference>
<protein>
    <recommendedName>
        <fullName evidence="1">High-affinity nitrate transporter</fullName>
    </recommendedName>
</protein>
<evidence type="ECO:0000256" key="1">
    <source>
        <dbReference type="PIRNR" id="PIRNR012939"/>
    </source>
</evidence>
<accession>A0AAN9PJV7</accession>
<dbReference type="InterPro" id="IPR016605">
    <property type="entry name" value="Transptr_NO3_Nar2"/>
</dbReference>
<comment type="function">
    <text evidence="1">Involved in nitrate transport.</text>
</comment>
<keyword evidence="1" id="KW-0534">Nitrate assimilation</keyword>
<dbReference type="GO" id="GO:0042128">
    <property type="term" value="P:nitrate assimilation"/>
    <property type="evidence" value="ECO:0007669"/>
    <property type="project" value="UniProtKB-UniRule"/>
</dbReference>
<organism evidence="2 3">
    <name type="scientific">Clitoria ternatea</name>
    <name type="common">Butterfly pea</name>
    <dbReference type="NCBI Taxonomy" id="43366"/>
    <lineage>
        <taxon>Eukaryota</taxon>
        <taxon>Viridiplantae</taxon>
        <taxon>Streptophyta</taxon>
        <taxon>Embryophyta</taxon>
        <taxon>Tracheophyta</taxon>
        <taxon>Spermatophyta</taxon>
        <taxon>Magnoliopsida</taxon>
        <taxon>eudicotyledons</taxon>
        <taxon>Gunneridae</taxon>
        <taxon>Pentapetalae</taxon>
        <taxon>rosids</taxon>
        <taxon>fabids</taxon>
        <taxon>Fabales</taxon>
        <taxon>Fabaceae</taxon>
        <taxon>Papilionoideae</taxon>
        <taxon>50 kb inversion clade</taxon>
        <taxon>NPAAA clade</taxon>
        <taxon>indigoferoid/millettioid clade</taxon>
        <taxon>Phaseoleae</taxon>
        <taxon>Clitoria</taxon>
    </lineage>
</organism>
<feature type="signal peptide" evidence="1">
    <location>
        <begin position="1"/>
        <end position="21"/>
    </location>
</feature>
<dbReference type="PANTHER" id="PTHR34806:SF1">
    <property type="entry name" value="HIGH-AFFINITY NITRATE TRANSPORTER 3.1"/>
    <property type="match status" value="1"/>
</dbReference>
<sequence length="201" mass="22522">MAHGVLIASLLLCCIARTYYGSVLFPSLKTTLDVTASPKQGQVLRGGVDKIIVTWGLNKTVPTGTDSAYKTIKVKLCYAPASQHDRAWRKTEDNLSRDKTCQHKIVVRPYNKTVQSFEWVVERDVPTATYFVRAYAYDSNDFEVGYGQSTDPKKSTNLFEVHAISGRHASLDISSVCFNVFSVLSLFLFFYVEKRKGNASM</sequence>
<dbReference type="GO" id="GO:0005886">
    <property type="term" value="C:plasma membrane"/>
    <property type="evidence" value="ECO:0007669"/>
    <property type="project" value="UniProtKB-UniRule"/>
</dbReference>
<keyword evidence="1" id="KW-0812">Transmembrane</keyword>
<keyword evidence="3" id="KW-1185">Reference proteome</keyword>
<feature type="transmembrane region" description="Helical" evidence="1">
    <location>
        <begin position="173"/>
        <end position="192"/>
    </location>
</feature>
<comment type="similarity">
    <text evidence="1">Belongs to the NAR2 family.</text>
</comment>
<evidence type="ECO:0000313" key="3">
    <source>
        <dbReference type="Proteomes" id="UP001359559"/>
    </source>
</evidence>
<dbReference type="GO" id="GO:0010167">
    <property type="term" value="P:response to nitrate"/>
    <property type="evidence" value="ECO:0007669"/>
    <property type="project" value="UniProtKB-UniRule"/>
</dbReference>
<proteinExistence type="inferred from homology"/>